<comment type="similarity">
    <text evidence="1">Belongs to the type-I restriction system S methylase family.</text>
</comment>
<evidence type="ECO:0000256" key="2">
    <source>
        <dbReference type="ARBA" id="ARBA00022747"/>
    </source>
</evidence>
<feature type="domain" description="Type I restriction modification DNA specificity" evidence="5">
    <location>
        <begin position="7"/>
        <end position="175"/>
    </location>
</feature>
<dbReference type="SUPFAM" id="SSF116734">
    <property type="entry name" value="DNA methylase specificity domain"/>
    <property type="match status" value="2"/>
</dbReference>
<evidence type="ECO:0000313" key="6">
    <source>
        <dbReference type="EMBL" id="SDG19623.1"/>
    </source>
</evidence>
<gene>
    <name evidence="6" type="ORF">SAMN04244550_03574</name>
</gene>
<evidence type="ECO:0000256" key="3">
    <source>
        <dbReference type="ARBA" id="ARBA00023125"/>
    </source>
</evidence>
<dbReference type="InterPro" id="IPR000055">
    <property type="entry name" value="Restrct_endonuc_typeI_TRD"/>
</dbReference>
<feature type="coiled-coil region" evidence="4">
    <location>
        <begin position="350"/>
        <end position="377"/>
    </location>
</feature>
<dbReference type="RefSeq" id="WP_074556152.1">
    <property type="nucleotide sequence ID" value="NZ_CP119563.1"/>
</dbReference>
<dbReference type="Pfam" id="PF01420">
    <property type="entry name" value="Methylase_S"/>
    <property type="match status" value="1"/>
</dbReference>
<organism evidence="6 7">
    <name type="scientific">Rhodobacter capsulatus</name>
    <name type="common">Rhodopseudomonas capsulata</name>
    <dbReference type="NCBI Taxonomy" id="1061"/>
    <lineage>
        <taxon>Bacteria</taxon>
        <taxon>Pseudomonadati</taxon>
        <taxon>Pseudomonadota</taxon>
        <taxon>Alphaproteobacteria</taxon>
        <taxon>Rhodobacterales</taxon>
        <taxon>Rhodobacter group</taxon>
        <taxon>Rhodobacter</taxon>
    </lineage>
</organism>
<proteinExistence type="inferred from homology"/>
<dbReference type="AlphaFoldDB" id="A0A1G7S9F0"/>
<dbReference type="Proteomes" id="UP000183812">
    <property type="component" value="Unassembled WGS sequence"/>
</dbReference>
<dbReference type="GO" id="GO:0003677">
    <property type="term" value="F:DNA binding"/>
    <property type="evidence" value="ECO:0007669"/>
    <property type="project" value="UniProtKB-KW"/>
</dbReference>
<dbReference type="GO" id="GO:0009307">
    <property type="term" value="P:DNA restriction-modification system"/>
    <property type="evidence" value="ECO:0007669"/>
    <property type="project" value="UniProtKB-KW"/>
</dbReference>
<dbReference type="InterPro" id="IPR052021">
    <property type="entry name" value="Type-I_RS_S_subunit"/>
</dbReference>
<evidence type="ECO:0000256" key="4">
    <source>
        <dbReference type="SAM" id="Coils"/>
    </source>
</evidence>
<keyword evidence="3" id="KW-0238">DNA-binding</keyword>
<keyword evidence="4" id="KW-0175">Coiled coil</keyword>
<dbReference type="InterPro" id="IPR044946">
    <property type="entry name" value="Restrct_endonuc_typeI_TRD_sf"/>
</dbReference>
<name>A0A1G7S9F0_RHOCA</name>
<dbReference type="EMBL" id="FNAY01000038">
    <property type="protein sequence ID" value="SDG19623.1"/>
    <property type="molecule type" value="Genomic_DNA"/>
</dbReference>
<dbReference type="Gene3D" id="1.10.287.1120">
    <property type="entry name" value="Bipartite methylase S protein"/>
    <property type="match status" value="1"/>
</dbReference>
<accession>A0A1G7S9F0</accession>
<evidence type="ECO:0000259" key="5">
    <source>
        <dbReference type="Pfam" id="PF01420"/>
    </source>
</evidence>
<evidence type="ECO:0000256" key="1">
    <source>
        <dbReference type="ARBA" id="ARBA00010923"/>
    </source>
</evidence>
<dbReference type="OrthoDB" id="512700at2"/>
<reference evidence="6 7" key="1">
    <citation type="submission" date="2016-10" db="EMBL/GenBank/DDBJ databases">
        <authorList>
            <person name="de Groot N.N."/>
        </authorList>
    </citation>
    <scope>NUCLEOTIDE SEQUENCE [LARGE SCALE GENOMIC DNA]</scope>
    <source>
        <strain evidence="7">DSM 938 / 37b4</strain>
    </source>
</reference>
<sequence>MSKGTLPEGWSLKRLDELARVTSGKRLPKGRRLSTAQTDHPYIRVTDMFMGGVDTSGIQYVPDDVFPEIAQFTVAAGDIFISCAGTLGLVGIVPESLHGANLTENANRIWSIQCDRRFLLSVLMSDRIQSVIQNIQTVGAQPKLALGRIRSFEILCPDNLPEQQAIAAALSDADGVVAGLERVIAKKRLIKQGAMQDLLTARRRLPGFSGEWAKVQLKDYTSHGSGNSGLIKGTLQRSGRVGDYPAFTASGPDLMLDFFEQEGDAIIISAVGSRCGKAFRAKGKWSAIANTHVLRCREGLDVDFAFIFMNDEDFWLKGGTGQPFVLVRRTLERPLLLPPVNEQQAIASVLRDMGAEIQNLESRLTKARAVKEGMMQNLLTGRVRLV</sequence>
<dbReference type="PANTHER" id="PTHR30408">
    <property type="entry name" value="TYPE-1 RESTRICTION ENZYME ECOKI SPECIFICITY PROTEIN"/>
    <property type="match status" value="1"/>
</dbReference>
<dbReference type="PANTHER" id="PTHR30408:SF12">
    <property type="entry name" value="TYPE I RESTRICTION ENZYME MJAVIII SPECIFICITY SUBUNIT"/>
    <property type="match status" value="1"/>
</dbReference>
<dbReference type="Gene3D" id="3.90.220.20">
    <property type="entry name" value="DNA methylase specificity domains"/>
    <property type="match status" value="2"/>
</dbReference>
<dbReference type="CDD" id="cd17256">
    <property type="entry name" value="RMtype1_S_EcoJA65PI-TRD1-CR1_like"/>
    <property type="match status" value="1"/>
</dbReference>
<protein>
    <submittedName>
        <fullName evidence="6">Type I restriction enzyme, S subunit</fullName>
    </submittedName>
</protein>
<keyword evidence="2" id="KW-0680">Restriction system</keyword>
<evidence type="ECO:0000313" key="7">
    <source>
        <dbReference type="Proteomes" id="UP000183812"/>
    </source>
</evidence>